<dbReference type="EMBL" id="KV440978">
    <property type="protein sequence ID" value="OAD74874.1"/>
    <property type="molecule type" value="Genomic_DNA"/>
</dbReference>
<accession>A0A167N3C2</accession>
<sequence length="171" mass="20110">MLHEKLEEYNSAFEKIMEELEEPEMPEDPKSSAPSTTDETPKKSRGQYQKPTDKDIKKLLYLYFIRGLTIEKASKIILALLSYNCTVRIKNLSAMYPSANSKRGGANSDGNGSKFSWQWTQIQFLWKPIRCQWVLIRWKQMLIRWKWAPIEWIKPVVLIFIELELLSIVLK</sequence>
<proteinExistence type="predicted"/>
<dbReference type="RefSeq" id="XP_018292914.1">
    <property type="nucleotide sequence ID" value="XM_018435599.1"/>
</dbReference>
<dbReference type="VEuPathDB" id="FungiDB:PHYBLDRAFT_167214"/>
<evidence type="ECO:0000313" key="3">
    <source>
        <dbReference type="Proteomes" id="UP000077315"/>
    </source>
</evidence>
<dbReference type="Proteomes" id="UP000077315">
    <property type="component" value="Unassembled WGS sequence"/>
</dbReference>
<dbReference type="AlphaFoldDB" id="A0A167N3C2"/>
<protein>
    <submittedName>
        <fullName evidence="2">Uncharacterized protein</fullName>
    </submittedName>
</protein>
<evidence type="ECO:0000313" key="2">
    <source>
        <dbReference type="EMBL" id="OAD74874.1"/>
    </source>
</evidence>
<gene>
    <name evidence="2" type="ORF">PHYBLDRAFT_167214</name>
</gene>
<dbReference type="GeneID" id="28996505"/>
<name>A0A167N3C2_PHYB8</name>
<keyword evidence="3" id="KW-1185">Reference proteome</keyword>
<feature type="region of interest" description="Disordered" evidence="1">
    <location>
        <begin position="16"/>
        <end position="50"/>
    </location>
</feature>
<organism evidence="2 3">
    <name type="scientific">Phycomyces blakesleeanus (strain ATCC 8743b / DSM 1359 / FGSC 10004 / NBRC 33097 / NRRL 1555)</name>
    <dbReference type="NCBI Taxonomy" id="763407"/>
    <lineage>
        <taxon>Eukaryota</taxon>
        <taxon>Fungi</taxon>
        <taxon>Fungi incertae sedis</taxon>
        <taxon>Mucoromycota</taxon>
        <taxon>Mucoromycotina</taxon>
        <taxon>Mucoromycetes</taxon>
        <taxon>Mucorales</taxon>
        <taxon>Phycomycetaceae</taxon>
        <taxon>Phycomyces</taxon>
    </lineage>
</organism>
<reference evidence="3" key="1">
    <citation type="submission" date="2015-06" db="EMBL/GenBank/DDBJ databases">
        <title>Expansion of signal transduction pathways in fungi by whole-genome duplication.</title>
        <authorList>
            <consortium name="DOE Joint Genome Institute"/>
            <person name="Corrochano L.M."/>
            <person name="Kuo A."/>
            <person name="Marcet-Houben M."/>
            <person name="Polaino S."/>
            <person name="Salamov A."/>
            <person name="Villalobos J.M."/>
            <person name="Alvarez M.I."/>
            <person name="Avalos J."/>
            <person name="Benito E.P."/>
            <person name="Benoit I."/>
            <person name="Burger G."/>
            <person name="Camino L.P."/>
            <person name="Canovas D."/>
            <person name="Cerda-Olmedo E."/>
            <person name="Cheng J.-F."/>
            <person name="Dominguez A."/>
            <person name="Elias M."/>
            <person name="Eslava A.P."/>
            <person name="Glaser F."/>
            <person name="Grimwood J."/>
            <person name="Gutierrez G."/>
            <person name="Heitman J."/>
            <person name="Henrissat B."/>
            <person name="Iturriaga E.A."/>
            <person name="Lang B.F."/>
            <person name="Lavin J.L."/>
            <person name="Lee S."/>
            <person name="Li W."/>
            <person name="Lindquist E."/>
            <person name="Lopez-Garcia S."/>
            <person name="Luque E.M."/>
            <person name="Marcos A.T."/>
            <person name="Martin J."/>
            <person name="McCluskey K."/>
            <person name="Medina H.R."/>
            <person name="Miralles-Duran A."/>
            <person name="Miyazaki A."/>
            <person name="Munoz-Torres E."/>
            <person name="Oguiza J.A."/>
            <person name="Ohm R."/>
            <person name="Olmedo M."/>
            <person name="Orejas M."/>
            <person name="Ortiz-Castellanos L."/>
            <person name="Pisabarro A.G."/>
            <person name="Rodriguez-Romero J."/>
            <person name="Ruiz-Herrera J."/>
            <person name="Ruiz-Vazquez R."/>
            <person name="Sanz C."/>
            <person name="Schackwitz W."/>
            <person name="Schmutz J."/>
            <person name="Shahriari M."/>
            <person name="Shelest E."/>
            <person name="Silva-Franco F."/>
            <person name="Soanes D."/>
            <person name="Syed K."/>
            <person name="Tagua V.G."/>
            <person name="Talbot N.J."/>
            <person name="Thon M."/>
            <person name="De vries R.P."/>
            <person name="Wiebenga A."/>
            <person name="Yadav J.S."/>
            <person name="Braun E.L."/>
            <person name="Baker S."/>
            <person name="Garre V."/>
            <person name="Horwitz B."/>
            <person name="Torres-Martinez S."/>
            <person name="Idnurm A."/>
            <person name="Herrera-Estrella A."/>
            <person name="Gabaldon T."/>
            <person name="Grigoriev I.V."/>
        </authorList>
    </citation>
    <scope>NUCLEOTIDE SEQUENCE [LARGE SCALE GENOMIC DNA]</scope>
    <source>
        <strain evidence="3">NRRL 1555(-)</strain>
    </source>
</reference>
<dbReference type="InParanoid" id="A0A167N3C2"/>
<evidence type="ECO:0000256" key="1">
    <source>
        <dbReference type="SAM" id="MobiDB-lite"/>
    </source>
</evidence>